<evidence type="ECO:0000313" key="2">
    <source>
        <dbReference type="EMBL" id="VFK71012.1"/>
    </source>
</evidence>
<gene>
    <name evidence="1" type="ORF">BECKUNK1418G_GA0071005_104314</name>
    <name evidence="2" type="ORF">BECKUNK1418H_GA0071006_104714</name>
</gene>
<proteinExistence type="predicted"/>
<dbReference type="AlphaFoldDB" id="A0A451ADR6"/>
<sequence>MGIGNVDPFGFMLGFVLPAPTWAGSQWEPEKNNTTYRTLKPMYAHRMETTIDKTGAVTLDALPFTPGDEVEIIVLKRETAVSGQPSLSFARAAEAFRGKIKQAPADLSINPVYFEGFGE</sequence>
<name>A0A451ADR6_9GAMM</name>
<protein>
    <submittedName>
        <fullName evidence="1">Uncharacterized protein</fullName>
    </submittedName>
</protein>
<reference evidence="1" key="1">
    <citation type="submission" date="2019-02" db="EMBL/GenBank/DDBJ databases">
        <authorList>
            <person name="Gruber-Vodicka R. H."/>
            <person name="Seah K. B. B."/>
        </authorList>
    </citation>
    <scope>NUCLEOTIDE SEQUENCE</scope>
    <source>
        <strain evidence="2">BECK_BY19</strain>
        <strain evidence="1">BECK_BY8</strain>
    </source>
</reference>
<accession>A0A451ADR6</accession>
<organism evidence="1">
    <name type="scientific">Candidatus Kentrum sp. UNK</name>
    <dbReference type="NCBI Taxonomy" id="2126344"/>
    <lineage>
        <taxon>Bacteria</taxon>
        <taxon>Pseudomonadati</taxon>
        <taxon>Pseudomonadota</taxon>
        <taxon>Gammaproteobacteria</taxon>
        <taxon>Candidatus Kentrum</taxon>
    </lineage>
</organism>
<dbReference type="EMBL" id="CAADGD010000047">
    <property type="protein sequence ID" value="VFK71012.1"/>
    <property type="molecule type" value="Genomic_DNA"/>
</dbReference>
<evidence type="ECO:0000313" key="1">
    <source>
        <dbReference type="EMBL" id="VFK64196.1"/>
    </source>
</evidence>
<dbReference type="EMBL" id="CAADFZ010000043">
    <property type="protein sequence ID" value="VFK64196.1"/>
    <property type="molecule type" value="Genomic_DNA"/>
</dbReference>